<evidence type="ECO:0000313" key="2">
    <source>
        <dbReference type="Proteomes" id="UP001448858"/>
    </source>
</evidence>
<organism evidence="1 2">
    <name type="scientific">Arthrobacter citreus</name>
    <dbReference type="NCBI Taxonomy" id="1670"/>
    <lineage>
        <taxon>Bacteria</taxon>
        <taxon>Bacillati</taxon>
        <taxon>Actinomycetota</taxon>
        <taxon>Actinomycetes</taxon>
        <taxon>Micrococcales</taxon>
        <taxon>Micrococcaceae</taxon>
        <taxon>Arthrobacter</taxon>
    </lineage>
</organism>
<protein>
    <recommendedName>
        <fullName evidence="3">Glycosyltransferase</fullName>
    </recommendedName>
</protein>
<dbReference type="Proteomes" id="UP001448858">
    <property type="component" value="Chromosome"/>
</dbReference>
<dbReference type="Gene3D" id="3.40.50.2000">
    <property type="entry name" value="Glycogen Phosphorylase B"/>
    <property type="match status" value="2"/>
</dbReference>
<dbReference type="RefSeq" id="WP_342024274.1">
    <property type="nucleotide sequence ID" value="NZ_CP151657.1"/>
</dbReference>
<evidence type="ECO:0008006" key="3">
    <source>
        <dbReference type="Google" id="ProtNLM"/>
    </source>
</evidence>
<proteinExistence type="predicted"/>
<accession>A0ABZ2ZZS3</accession>
<reference evidence="1 2" key="1">
    <citation type="submission" date="2024-04" db="EMBL/GenBank/DDBJ databases">
        <title>Arthrobacter sp. from Plains bison fecal sample.</title>
        <authorList>
            <person name="Ruzzini A."/>
        </authorList>
    </citation>
    <scope>NUCLEOTIDE SEQUENCE [LARGE SCALE GENOMIC DNA]</scope>
    <source>
        <strain evidence="1 2">EINP1</strain>
    </source>
</reference>
<dbReference type="EMBL" id="CP151657">
    <property type="protein sequence ID" value="WZP16668.1"/>
    <property type="molecule type" value="Genomic_DNA"/>
</dbReference>
<keyword evidence="2" id="KW-1185">Reference proteome</keyword>
<gene>
    <name evidence="1" type="ORF">AAE021_03535</name>
</gene>
<name>A0ABZ2ZZS3_9MICC</name>
<dbReference type="SUPFAM" id="SSF53756">
    <property type="entry name" value="UDP-Glycosyltransferase/glycogen phosphorylase"/>
    <property type="match status" value="1"/>
</dbReference>
<evidence type="ECO:0000313" key="1">
    <source>
        <dbReference type="EMBL" id="WZP16668.1"/>
    </source>
</evidence>
<sequence length="629" mass="69685">MGETQGQTLDEFGKSVPIAVGSRSLVLSIQSWSDKPGVEKAGLISYAFYDKNEAEIKPSGRYSNSAQLGPYFYLTTSGADGTAITRAELLVPNGAVRCELKGHIWKTGVHTHLQTPPRVSQPGSNQDSVFDQDGGQFIPMDAADFVGTYDVDKLSDTVVVSSSFRAVNSAKSSKALILVELLDANGEVLLPAGDLPVNPTEGPFIYLESPEGEETASSKTASIRIPVDCAQLRLRGRHWSGDSIELLEPPAISYGSGVSDVQGAMSDFLESVPLEASLIVIYTTARAIGSGSLLLRSNRLALEYADAGNWVLFFPFGSLAEDEPVRPHERILQAERQHFRTFMDLAMRRQGKNNKFICSSFSDLNVAASMDRMRDNSWTVVYEVRDDMEEFHRVGYSKWFNPLLEARVAKRADKIVAVSPRLKEKVETISGRSDVHLIPNAAPDELVFQTSYLRHPKSIEARMKSRTVGYIGHLTPSWFDWDLLIQAARALPSIDFEIIGHGFPKGLQLPINVTYLGAMPHRECIQYAERWRAGLIPFKISPLTYGVDPNKIYEYVAMGLRTVSAPMGSVQDIPGTWVYENVQGAVAGIEDAVTREITDEELSEYDEYIRDTKWSDRARQMLELLEGES</sequence>